<dbReference type="PANTHER" id="PTHR24062">
    <property type="entry name" value="VOMERONASAL TYPE-1 RECEPTOR"/>
    <property type="match status" value="1"/>
</dbReference>
<feature type="transmembrane region" description="Helical" evidence="12">
    <location>
        <begin position="129"/>
        <end position="152"/>
    </location>
</feature>
<sequence length="482" mass="53135">MSFQKDVLRTANQAALKNHIAVGSLANVIIFFHSVPPILLGHKQRPTRMAVANFLVLLTSGIPHKVAAFVSRNSLSSLGCKFVYYIKRVARSTTLCSTCILSTYQSVLHPHPQGRGGEWMMLRSRAPKVIGPSCCTCWMLRVLMDIFVSVTVTGPQYMGNETDNQGPFADIVILWSTSDAMFIGLMIWSSGYMVLLLHRHHRRVQYIHTPTGYHKCPPETRATHTILMLVVTFVDFYILNSIFVFYTTTFIDSRLWLMQDIHILALCFPTFTPFLLILRDPRTPRVCLGVVEITVEMLNVRPVGGARTTARAAGVNHQEGTGHYRPNARAYEAGALRRQLPLRDGGRNTLESVIHEETQGSGAPVYFTLTHRGHHGTAVSEVPQSPPHTVGSGEHTLWPPVVCMYLCPRSPHATAPPGKEQRPADPAVPDLGDSGFTLPAGLQTPWGTNGQEAPVVSELSQQQPMRGSSGATLDTGGWLECV</sequence>
<keyword evidence="10" id="KW-0807">Transducer</keyword>
<evidence type="ECO:0000256" key="4">
    <source>
        <dbReference type="ARBA" id="ARBA00022507"/>
    </source>
</evidence>
<evidence type="ECO:0000256" key="2">
    <source>
        <dbReference type="ARBA" id="ARBA00010663"/>
    </source>
</evidence>
<organism evidence="13 14">
    <name type="scientific">Monodon monoceros</name>
    <name type="common">Narwhal</name>
    <name type="synonym">Ceratodon monodon</name>
    <dbReference type="NCBI Taxonomy" id="40151"/>
    <lineage>
        <taxon>Eukaryota</taxon>
        <taxon>Metazoa</taxon>
        <taxon>Chordata</taxon>
        <taxon>Craniata</taxon>
        <taxon>Vertebrata</taxon>
        <taxon>Euteleostomi</taxon>
        <taxon>Mammalia</taxon>
        <taxon>Eutheria</taxon>
        <taxon>Laurasiatheria</taxon>
        <taxon>Artiodactyla</taxon>
        <taxon>Whippomorpha</taxon>
        <taxon>Cetacea</taxon>
        <taxon>Odontoceti</taxon>
        <taxon>Monodontidae</taxon>
        <taxon>Monodon</taxon>
    </lineage>
</organism>
<evidence type="ECO:0000313" key="13">
    <source>
        <dbReference type="EMBL" id="TKC34285.1"/>
    </source>
</evidence>
<keyword evidence="4" id="KW-0589">Pheromone response</keyword>
<feature type="transmembrane region" description="Helical" evidence="12">
    <location>
        <begin position="20"/>
        <end position="40"/>
    </location>
</feature>
<dbReference type="Pfam" id="PF03402">
    <property type="entry name" value="V1R"/>
    <property type="match status" value="1"/>
</dbReference>
<dbReference type="SUPFAM" id="SSF81321">
    <property type="entry name" value="Family A G protein-coupled receptor-like"/>
    <property type="match status" value="1"/>
</dbReference>
<feature type="region of interest" description="Disordered" evidence="11">
    <location>
        <begin position="413"/>
        <end position="451"/>
    </location>
</feature>
<evidence type="ECO:0000256" key="10">
    <source>
        <dbReference type="ARBA" id="ARBA00023224"/>
    </source>
</evidence>
<dbReference type="InterPro" id="IPR004072">
    <property type="entry name" value="Vmron_rcpt_1"/>
</dbReference>
<protein>
    <recommendedName>
        <fullName evidence="15">Vomeronasal type-1 receptor</fullName>
    </recommendedName>
</protein>
<evidence type="ECO:0000256" key="1">
    <source>
        <dbReference type="ARBA" id="ARBA00004651"/>
    </source>
</evidence>
<evidence type="ECO:0000256" key="8">
    <source>
        <dbReference type="ARBA" id="ARBA00023136"/>
    </source>
</evidence>
<dbReference type="FunFam" id="1.20.1070.10:FF:000120">
    <property type="entry name" value="Vomeronasal type-1 receptor"/>
    <property type="match status" value="1"/>
</dbReference>
<evidence type="ECO:0000256" key="6">
    <source>
        <dbReference type="ARBA" id="ARBA00022989"/>
    </source>
</evidence>
<dbReference type="Proteomes" id="UP000308365">
    <property type="component" value="Unassembled WGS sequence"/>
</dbReference>
<evidence type="ECO:0000256" key="3">
    <source>
        <dbReference type="ARBA" id="ARBA00022475"/>
    </source>
</evidence>
<comment type="similarity">
    <text evidence="2">Belongs to the G-protein coupled receptor 1 family.</text>
</comment>
<evidence type="ECO:0000256" key="7">
    <source>
        <dbReference type="ARBA" id="ARBA00023040"/>
    </source>
</evidence>
<dbReference type="GO" id="GO:0016503">
    <property type="term" value="F:pheromone receptor activity"/>
    <property type="evidence" value="ECO:0007669"/>
    <property type="project" value="InterPro"/>
</dbReference>
<evidence type="ECO:0000256" key="12">
    <source>
        <dbReference type="SAM" id="Phobius"/>
    </source>
</evidence>
<gene>
    <name evidence="13" type="ORF">EI555_009770</name>
</gene>
<keyword evidence="8 12" id="KW-0472">Membrane</keyword>
<keyword evidence="9" id="KW-0675">Receptor</keyword>
<evidence type="ECO:0000256" key="11">
    <source>
        <dbReference type="SAM" id="MobiDB-lite"/>
    </source>
</evidence>
<accession>A0A4U1EDV8</accession>
<evidence type="ECO:0000313" key="14">
    <source>
        <dbReference type="Proteomes" id="UP000308365"/>
    </source>
</evidence>
<evidence type="ECO:0008006" key="15">
    <source>
        <dbReference type="Google" id="ProtNLM"/>
    </source>
</evidence>
<dbReference type="GO" id="GO:0019236">
    <property type="term" value="P:response to pheromone"/>
    <property type="evidence" value="ECO:0007669"/>
    <property type="project" value="UniProtKB-KW"/>
</dbReference>
<dbReference type="AlphaFoldDB" id="A0A4U1EDV8"/>
<feature type="transmembrane region" description="Helical" evidence="12">
    <location>
        <begin position="172"/>
        <end position="197"/>
    </location>
</feature>
<reference evidence="14" key="1">
    <citation type="journal article" date="2019" name="IScience">
        <title>Narwhal Genome Reveals Long-Term Low Genetic Diversity despite Current Large Abundance Size.</title>
        <authorList>
            <person name="Westbury M.V."/>
            <person name="Petersen B."/>
            <person name="Garde E."/>
            <person name="Heide-Jorgensen M.P."/>
            <person name="Lorenzen E.D."/>
        </authorList>
    </citation>
    <scope>NUCLEOTIDE SEQUENCE [LARGE SCALE GENOMIC DNA]</scope>
</reference>
<keyword evidence="5 12" id="KW-0812">Transmembrane</keyword>
<keyword evidence="6 12" id="KW-1133">Transmembrane helix</keyword>
<keyword evidence="3" id="KW-1003">Cell membrane</keyword>
<keyword evidence="7" id="KW-0297">G-protein coupled receptor</keyword>
<comment type="caution">
    <text evidence="13">The sequence shown here is derived from an EMBL/GenBank/DDBJ whole genome shotgun (WGS) entry which is preliminary data.</text>
</comment>
<dbReference type="EMBL" id="RWIC01001965">
    <property type="protein sequence ID" value="TKC34285.1"/>
    <property type="molecule type" value="Genomic_DNA"/>
</dbReference>
<dbReference type="Gene3D" id="1.20.1070.10">
    <property type="entry name" value="Rhodopsin 7-helix transmembrane proteins"/>
    <property type="match status" value="1"/>
</dbReference>
<name>A0A4U1EDV8_MONMO</name>
<feature type="transmembrane region" description="Helical" evidence="12">
    <location>
        <begin position="261"/>
        <end position="278"/>
    </location>
</feature>
<comment type="subcellular location">
    <subcellularLocation>
        <location evidence="1">Cell membrane</location>
        <topology evidence="1">Multi-pass membrane protein</topology>
    </subcellularLocation>
</comment>
<evidence type="ECO:0000256" key="5">
    <source>
        <dbReference type="ARBA" id="ARBA00022692"/>
    </source>
</evidence>
<proteinExistence type="inferred from homology"/>
<feature type="transmembrane region" description="Helical" evidence="12">
    <location>
        <begin position="225"/>
        <end position="246"/>
    </location>
</feature>
<evidence type="ECO:0000256" key="9">
    <source>
        <dbReference type="ARBA" id="ARBA00023170"/>
    </source>
</evidence>
<dbReference type="GO" id="GO:0005886">
    <property type="term" value="C:plasma membrane"/>
    <property type="evidence" value="ECO:0007669"/>
    <property type="project" value="UniProtKB-SubCell"/>
</dbReference>